<evidence type="ECO:0000313" key="4">
    <source>
        <dbReference type="Proteomes" id="UP001378592"/>
    </source>
</evidence>
<dbReference type="Proteomes" id="UP001378592">
    <property type="component" value="Unassembled WGS sequence"/>
</dbReference>
<keyword evidence="4" id="KW-1185">Reference proteome</keyword>
<organism evidence="3 4">
    <name type="scientific">Gryllus longicercus</name>
    <dbReference type="NCBI Taxonomy" id="2509291"/>
    <lineage>
        <taxon>Eukaryota</taxon>
        <taxon>Metazoa</taxon>
        <taxon>Ecdysozoa</taxon>
        <taxon>Arthropoda</taxon>
        <taxon>Hexapoda</taxon>
        <taxon>Insecta</taxon>
        <taxon>Pterygota</taxon>
        <taxon>Neoptera</taxon>
        <taxon>Polyneoptera</taxon>
        <taxon>Orthoptera</taxon>
        <taxon>Ensifera</taxon>
        <taxon>Gryllidea</taxon>
        <taxon>Grylloidea</taxon>
        <taxon>Gryllidae</taxon>
        <taxon>Gryllinae</taxon>
        <taxon>Gryllus</taxon>
    </lineage>
</organism>
<name>A0AAN9ZDZ7_9ORTH</name>
<gene>
    <name evidence="3" type="ORF">R5R35_009910</name>
</gene>
<sequence length="432" mass="45888">MGARDGGAVLLLLGLATALAARGAGAQARPFQPPTPPAPAGPALVLTADNCTQTVTLAPPLYQAQEFRLLQEPGLRCVLTFMAAPPEPWRPLQWPSNPYPAYGEWRRHARSAGPGPASTPASAPALAYTQQRGRGETDASGKARSFSPWGGGGGGSLYSPTASFSYGPPAPASGPAPGAYGPPQPPRPPPTESHHYDHHPVPEFVQVVSAPKWHDAPDPAPSPGPPPPEAWLWWWWWQREAAAAEAPPPSRPPPAAVRARLLVQLRDVNVSPGVFDCELGGARVYSVLQGLPTLLLSVCGADNSSTASLSEDGVAIVTYTSGEVASGSGLTVSVQTIPQAFASYSPPPWQRSWRSRRQGQPASAGRPPFASERLVAPPSYPVLPRPQTGFPPKDIRSESHPYDQVDFYPGGYYYTGGCNNTRWDGRVKPPRK</sequence>
<feature type="region of interest" description="Disordered" evidence="1">
    <location>
        <begin position="107"/>
        <end position="151"/>
    </location>
</feature>
<feature type="region of interest" description="Disordered" evidence="1">
    <location>
        <begin position="168"/>
        <end position="198"/>
    </location>
</feature>
<proteinExistence type="predicted"/>
<protein>
    <submittedName>
        <fullName evidence="3">Uncharacterized protein</fullName>
    </submittedName>
</protein>
<evidence type="ECO:0000313" key="3">
    <source>
        <dbReference type="EMBL" id="KAK7870765.1"/>
    </source>
</evidence>
<feature type="signal peptide" evidence="2">
    <location>
        <begin position="1"/>
        <end position="20"/>
    </location>
</feature>
<accession>A0AAN9ZDZ7</accession>
<evidence type="ECO:0000256" key="2">
    <source>
        <dbReference type="SAM" id="SignalP"/>
    </source>
</evidence>
<reference evidence="3 4" key="1">
    <citation type="submission" date="2024-03" db="EMBL/GenBank/DDBJ databases">
        <title>The genome assembly and annotation of the cricket Gryllus longicercus Weissman &amp; Gray.</title>
        <authorList>
            <person name="Szrajer S."/>
            <person name="Gray D."/>
            <person name="Ylla G."/>
        </authorList>
    </citation>
    <scope>NUCLEOTIDE SEQUENCE [LARGE SCALE GENOMIC DNA]</scope>
    <source>
        <strain evidence="3">DAG 2021-001</strain>
        <tissue evidence="3">Whole body minus gut</tissue>
    </source>
</reference>
<feature type="region of interest" description="Disordered" evidence="1">
    <location>
        <begin position="345"/>
        <end position="402"/>
    </location>
</feature>
<comment type="caution">
    <text evidence="3">The sequence shown here is derived from an EMBL/GenBank/DDBJ whole genome shotgun (WGS) entry which is preliminary data.</text>
</comment>
<feature type="chain" id="PRO_5043037555" evidence="2">
    <location>
        <begin position="21"/>
        <end position="432"/>
    </location>
</feature>
<feature type="compositionally biased region" description="Low complexity" evidence="1">
    <location>
        <begin position="111"/>
        <end position="127"/>
    </location>
</feature>
<dbReference type="EMBL" id="JAZDUA010000053">
    <property type="protein sequence ID" value="KAK7870765.1"/>
    <property type="molecule type" value="Genomic_DNA"/>
</dbReference>
<feature type="compositionally biased region" description="Pro residues" evidence="1">
    <location>
        <begin position="168"/>
        <end position="191"/>
    </location>
</feature>
<feature type="compositionally biased region" description="Basic and acidic residues" evidence="1">
    <location>
        <begin position="393"/>
        <end position="402"/>
    </location>
</feature>
<keyword evidence="2" id="KW-0732">Signal</keyword>
<evidence type="ECO:0000256" key="1">
    <source>
        <dbReference type="SAM" id="MobiDB-lite"/>
    </source>
</evidence>
<dbReference type="AlphaFoldDB" id="A0AAN9ZDZ7"/>